<sequence>MNYIVSLSLRHTTHDTIFCKDCLDFYRGKHSVPVAGLNRLSESRIQMGTTINACTPCKLQIYK</sequence>
<evidence type="ECO:0000313" key="1">
    <source>
        <dbReference type="EnsemblMetazoa" id="Aqu2.1.37120_001"/>
    </source>
</evidence>
<accession>A0A1X7V9Z6</accession>
<dbReference type="EnsemblMetazoa" id="Aqu2.1.37120_001">
    <property type="protein sequence ID" value="Aqu2.1.37120_001"/>
    <property type="gene ID" value="Aqu2.1.37120"/>
</dbReference>
<dbReference type="InParanoid" id="A0A1X7V9Z6"/>
<name>A0A1X7V9Z6_AMPQE</name>
<proteinExistence type="predicted"/>
<reference evidence="1" key="1">
    <citation type="submission" date="2017-05" db="UniProtKB">
        <authorList>
            <consortium name="EnsemblMetazoa"/>
        </authorList>
    </citation>
    <scope>IDENTIFICATION</scope>
</reference>
<protein>
    <submittedName>
        <fullName evidence="1">Uncharacterized protein</fullName>
    </submittedName>
</protein>
<dbReference type="AlphaFoldDB" id="A0A1X7V9Z6"/>
<organism evidence="1">
    <name type="scientific">Amphimedon queenslandica</name>
    <name type="common">Sponge</name>
    <dbReference type="NCBI Taxonomy" id="400682"/>
    <lineage>
        <taxon>Eukaryota</taxon>
        <taxon>Metazoa</taxon>
        <taxon>Porifera</taxon>
        <taxon>Demospongiae</taxon>
        <taxon>Heteroscleromorpha</taxon>
        <taxon>Haplosclerida</taxon>
        <taxon>Niphatidae</taxon>
        <taxon>Amphimedon</taxon>
    </lineage>
</organism>